<keyword evidence="2" id="KW-0805">Transcription regulation</keyword>
<keyword evidence="4" id="KW-0804">Transcription</keyword>
<keyword evidence="1" id="KW-0678">Repressor</keyword>
<reference evidence="8" key="1">
    <citation type="submission" date="2016-10" db="EMBL/GenBank/DDBJ databases">
        <authorList>
            <person name="Varghese N."/>
            <person name="Submissions S."/>
        </authorList>
    </citation>
    <scope>NUCLEOTIDE SEQUENCE [LARGE SCALE GENOMIC DNA]</scope>
    <source>
        <strain evidence="8">Nm69</strain>
    </source>
</reference>
<protein>
    <submittedName>
        <fullName evidence="7">Transcriptional regulator, TetR family</fullName>
    </submittedName>
</protein>
<dbReference type="InterPro" id="IPR009057">
    <property type="entry name" value="Homeodomain-like_sf"/>
</dbReference>
<keyword evidence="3 5" id="KW-0238">DNA-binding</keyword>
<dbReference type="Pfam" id="PF00440">
    <property type="entry name" value="TetR_N"/>
    <property type="match status" value="1"/>
</dbReference>
<dbReference type="Pfam" id="PF16925">
    <property type="entry name" value="TetR_C_13"/>
    <property type="match status" value="1"/>
</dbReference>
<dbReference type="PROSITE" id="PS50977">
    <property type="entry name" value="HTH_TETR_2"/>
    <property type="match status" value="1"/>
</dbReference>
<dbReference type="PANTHER" id="PTHR47506:SF1">
    <property type="entry name" value="HTH-TYPE TRANSCRIPTIONAL REGULATOR YJDC"/>
    <property type="match status" value="1"/>
</dbReference>
<evidence type="ECO:0000313" key="8">
    <source>
        <dbReference type="Proteomes" id="UP000199533"/>
    </source>
</evidence>
<dbReference type="Gene3D" id="1.10.10.60">
    <property type="entry name" value="Homeodomain-like"/>
    <property type="match status" value="1"/>
</dbReference>
<dbReference type="PANTHER" id="PTHR47506">
    <property type="entry name" value="TRANSCRIPTIONAL REGULATORY PROTEIN"/>
    <property type="match status" value="1"/>
</dbReference>
<proteinExistence type="predicted"/>
<dbReference type="AlphaFoldDB" id="A0A1I4BYG0"/>
<evidence type="ECO:0000313" key="7">
    <source>
        <dbReference type="EMBL" id="SFK73685.1"/>
    </source>
</evidence>
<dbReference type="InterPro" id="IPR023772">
    <property type="entry name" value="DNA-bd_HTH_TetR-type_CS"/>
</dbReference>
<evidence type="ECO:0000256" key="3">
    <source>
        <dbReference type="ARBA" id="ARBA00023125"/>
    </source>
</evidence>
<organism evidence="7 8">
    <name type="scientific">Nitrosomonas aestuarii</name>
    <dbReference type="NCBI Taxonomy" id="52441"/>
    <lineage>
        <taxon>Bacteria</taxon>
        <taxon>Pseudomonadati</taxon>
        <taxon>Pseudomonadota</taxon>
        <taxon>Betaproteobacteria</taxon>
        <taxon>Nitrosomonadales</taxon>
        <taxon>Nitrosomonadaceae</taxon>
        <taxon>Nitrosomonas</taxon>
    </lineage>
</organism>
<dbReference type="Proteomes" id="UP000199533">
    <property type="component" value="Unassembled WGS sequence"/>
</dbReference>
<evidence type="ECO:0000256" key="4">
    <source>
        <dbReference type="ARBA" id="ARBA00023163"/>
    </source>
</evidence>
<evidence type="ECO:0000256" key="5">
    <source>
        <dbReference type="PROSITE-ProRule" id="PRU00335"/>
    </source>
</evidence>
<name>A0A1I4BYG0_9PROT</name>
<evidence type="ECO:0000259" key="6">
    <source>
        <dbReference type="PROSITE" id="PS50977"/>
    </source>
</evidence>
<feature type="DNA-binding region" description="H-T-H motif" evidence="5">
    <location>
        <begin position="29"/>
        <end position="48"/>
    </location>
</feature>
<dbReference type="EMBL" id="FOSP01000014">
    <property type="protein sequence ID" value="SFK73685.1"/>
    <property type="molecule type" value="Genomic_DNA"/>
</dbReference>
<dbReference type="GO" id="GO:0003677">
    <property type="term" value="F:DNA binding"/>
    <property type="evidence" value="ECO:0007669"/>
    <property type="project" value="UniProtKB-UniRule"/>
</dbReference>
<dbReference type="OrthoDB" id="270177at2"/>
<dbReference type="InterPro" id="IPR011075">
    <property type="entry name" value="TetR_C"/>
</dbReference>
<keyword evidence="8" id="KW-1185">Reference proteome</keyword>
<gene>
    <name evidence="7" type="ORF">SAMN05216302_10143</name>
</gene>
<evidence type="ECO:0000256" key="2">
    <source>
        <dbReference type="ARBA" id="ARBA00023015"/>
    </source>
</evidence>
<accession>A0A1I4BYG0</accession>
<feature type="domain" description="HTH tetR-type" evidence="6">
    <location>
        <begin position="6"/>
        <end position="66"/>
    </location>
</feature>
<dbReference type="PROSITE" id="PS01081">
    <property type="entry name" value="HTH_TETR_1"/>
    <property type="match status" value="1"/>
</dbReference>
<dbReference type="InterPro" id="IPR036271">
    <property type="entry name" value="Tet_transcr_reg_TetR-rel_C_sf"/>
</dbReference>
<dbReference type="Gene3D" id="1.10.357.10">
    <property type="entry name" value="Tetracycline Repressor, domain 2"/>
    <property type="match status" value="1"/>
</dbReference>
<sequence>MTRTREFDVNETLDKAMHLFWEKGYVETSVRDLVKCTGVAHAGLYSAFGDKERLFKAAVRKYCLKIADEMFGVLDHDNAGRAEIEHVFEIILQMNKDGRLRKGCMLVNTAVEFSGTDEELNNLVLGNFKKLENALSRALTHAVAAGKVRNDLPVKRIATSMATTIHGLSVLSRAGISIATIEEVILATLEQLD</sequence>
<dbReference type="SUPFAM" id="SSF46689">
    <property type="entry name" value="Homeodomain-like"/>
    <property type="match status" value="1"/>
</dbReference>
<dbReference type="SUPFAM" id="SSF48498">
    <property type="entry name" value="Tetracyclin repressor-like, C-terminal domain"/>
    <property type="match status" value="1"/>
</dbReference>
<dbReference type="STRING" id="52441.SAMN05216302_10143"/>
<dbReference type="RefSeq" id="WP_090699638.1">
    <property type="nucleotide sequence ID" value="NZ_FOSP01000014.1"/>
</dbReference>
<evidence type="ECO:0000256" key="1">
    <source>
        <dbReference type="ARBA" id="ARBA00022491"/>
    </source>
</evidence>
<dbReference type="InterPro" id="IPR001647">
    <property type="entry name" value="HTH_TetR"/>
</dbReference>